<gene>
    <name evidence="1" type="ORF">CC99x_00216</name>
    <name evidence="2" type="ORF">CC99x_005850</name>
</gene>
<dbReference type="AlphaFoldDB" id="A0A0Q9YH97"/>
<evidence type="ECO:0000313" key="2">
    <source>
        <dbReference type="EMBL" id="MCS5708427.1"/>
    </source>
</evidence>
<evidence type="ECO:0000313" key="3">
    <source>
        <dbReference type="Proteomes" id="UP000051494"/>
    </source>
</evidence>
<dbReference type="Proteomes" id="UP000051494">
    <property type="component" value="Unassembled WGS sequence"/>
</dbReference>
<proteinExistence type="predicted"/>
<name>A0A0Q9YH97_9GAMM</name>
<evidence type="ECO:0000313" key="1">
    <source>
        <dbReference type="EMBL" id="KRG19995.1"/>
    </source>
</evidence>
<dbReference type="Gene3D" id="3.90.70.10">
    <property type="entry name" value="Cysteine proteinases"/>
    <property type="match status" value="1"/>
</dbReference>
<reference evidence="2" key="2">
    <citation type="journal article" date="2016" name="Genome Announc.">
        <title>Draft Genome Sequences of Two Novel Amoeba-Resistant Intranuclear Bacteria, 'Candidatus Berkiella cookevillensis' and 'Candidatus Berkiella aquae'.</title>
        <authorList>
            <person name="Mehari Y.T."/>
            <person name="Arivett B.A."/>
            <person name="Farone A.L."/>
            <person name="Gunderson J.H."/>
            <person name="Farone M.B."/>
        </authorList>
    </citation>
    <scope>NUCLEOTIDE SEQUENCE</scope>
    <source>
        <strain evidence="2">CC99</strain>
    </source>
</reference>
<keyword evidence="3" id="KW-1185">Reference proteome</keyword>
<reference evidence="2" key="3">
    <citation type="submission" date="2021-06" db="EMBL/GenBank/DDBJ databases">
        <title>Genomic Description and Analysis of Intracellular Bacteria, Candidatus Berkiella cookevillensis and Candidatus Berkiella aquae.</title>
        <authorList>
            <person name="Kidane D.T."/>
            <person name="Mehari Y.T."/>
            <person name="Rice F.C."/>
            <person name="Arivett B.A."/>
            <person name="Farone A.L."/>
            <person name="Berk S.G."/>
            <person name="Farone M.B."/>
        </authorList>
    </citation>
    <scope>NUCLEOTIDE SEQUENCE</scope>
    <source>
        <strain evidence="2">CC99</strain>
    </source>
</reference>
<dbReference type="PATRIC" id="fig|1590042.3.peg.224"/>
<reference evidence="1" key="1">
    <citation type="submission" date="2015-09" db="EMBL/GenBank/DDBJ databases">
        <title>Draft Genome Sequences of Two Novel Amoeba-resistant Intranuclear Bacteria, Candidatus Berkiella cookevillensis and Candidatus Berkiella aquae.</title>
        <authorList>
            <person name="Mehari Y.T."/>
            <person name="Arivett B.A."/>
            <person name="Farone A.L."/>
            <person name="Gunderson J.H."/>
            <person name="Farone M.B."/>
        </authorList>
    </citation>
    <scope>NUCLEOTIDE SEQUENCE [LARGE SCALE GENOMIC DNA]</scope>
    <source>
        <strain evidence="1">CC99</strain>
    </source>
</reference>
<dbReference type="OrthoDB" id="9805906at2"/>
<dbReference type="EMBL" id="LKHV02000001">
    <property type="protein sequence ID" value="MCS5708427.1"/>
    <property type="molecule type" value="Genomic_DNA"/>
</dbReference>
<accession>A0A0Q9YH97</accession>
<dbReference type="EMBL" id="LKHV01000001">
    <property type="protein sequence ID" value="KRG19995.1"/>
    <property type="molecule type" value="Genomic_DNA"/>
</dbReference>
<dbReference type="STRING" id="437022.CC99x_00216"/>
<protein>
    <submittedName>
        <fullName evidence="2">Peptidase-C39 like family protein</fullName>
    </submittedName>
</protein>
<comment type="caution">
    <text evidence="1">The sequence shown here is derived from an EMBL/GenBank/DDBJ whole genome shotgun (WGS) entry which is preliminary data.</text>
</comment>
<organism evidence="1">
    <name type="scientific">Candidatus Berkiella cookevillensis</name>
    <dbReference type="NCBI Taxonomy" id="437022"/>
    <lineage>
        <taxon>Bacteria</taxon>
        <taxon>Pseudomonadati</taxon>
        <taxon>Pseudomonadota</taxon>
        <taxon>Gammaproteobacteria</taxon>
        <taxon>Candidatus Berkiellales</taxon>
        <taxon>Candidatus Berkiellaceae</taxon>
        <taxon>Candidatus Berkiella</taxon>
    </lineage>
</organism>
<dbReference type="RefSeq" id="WP_057622750.1">
    <property type="nucleotide sequence ID" value="NZ_LKHV02000001.1"/>
</dbReference>
<sequence>MIDIDIQTQPDDETCGPTSLHGIYSFYNDPITLQTVISEVERSHSGGTLAPMLGKHALQRGYQANIYAFNLDVFDPSWFHPRKLSSERLSKKLNDQLLYKSSTRVIESSLAYQEFLNLGGELHFRDLTVGLLKHYFDNRIPILTGLSATYLYQSAREIESSTGMAVYDDLKGGPCGHFVILCGYDEKRRHIVVADPHRENPLSHNNYYKVNVSRLINSIMLGVLTHDANLLVIEPKEKP</sequence>